<evidence type="ECO:0008006" key="3">
    <source>
        <dbReference type="Google" id="ProtNLM"/>
    </source>
</evidence>
<keyword evidence="2" id="KW-1185">Reference proteome</keyword>
<protein>
    <recommendedName>
        <fullName evidence="3">Peptidase A2 domain-containing protein</fullName>
    </recommendedName>
</protein>
<accession>A0A9P5ZGM7</accession>
<dbReference type="EMBL" id="MU154950">
    <property type="protein sequence ID" value="KAF9486755.1"/>
    <property type="molecule type" value="Genomic_DNA"/>
</dbReference>
<dbReference type="OrthoDB" id="3061185at2759"/>
<dbReference type="AlphaFoldDB" id="A0A9P5ZGM7"/>
<feature type="non-terminal residue" evidence="1">
    <location>
        <position position="1"/>
    </location>
</feature>
<dbReference type="CDD" id="cd00303">
    <property type="entry name" value="retropepsin_like"/>
    <property type="match status" value="1"/>
</dbReference>
<comment type="caution">
    <text evidence="1">The sequence shown here is derived from an EMBL/GenBank/DDBJ whole genome shotgun (WGS) entry which is preliminary data.</text>
</comment>
<name>A0A9P5ZGM7_PLEER</name>
<feature type="non-terminal residue" evidence="1">
    <location>
        <position position="259"/>
    </location>
</feature>
<dbReference type="Proteomes" id="UP000807025">
    <property type="component" value="Unassembled WGS sequence"/>
</dbReference>
<sequence>GRNAVGIRSLHIEAQIASPLTPHIHTRLDSGVDITLISQDYLSSLPDTARPTLKTGSKIQLHQLTCSATILGYITTHLYVKTQDAQIVQFDVEAYVVKDMKVPLLLGEDFMTSYEIGVTRKASGRCTVHASGGRLPIDASTSETYRLGIHIHKTYLGSKALQHRQARRAHRCTPIIYEKDKTLAVVASESVTITPGHFANVAVILPEETQDAWFVEGTIITEEGHDLLAAPATLVTTAMPYLPIANPTTHPLRIRKGDL</sequence>
<gene>
    <name evidence="1" type="ORF">BDN71DRAFT_1372451</name>
</gene>
<dbReference type="Gene3D" id="2.40.70.10">
    <property type="entry name" value="Acid Proteases"/>
    <property type="match status" value="1"/>
</dbReference>
<dbReference type="InterPro" id="IPR021109">
    <property type="entry name" value="Peptidase_aspartic_dom_sf"/>
</dbReference>
<evidence type="ECO:0000313" key="1">
    <source>
        <dbReference type="EMBL" id="KAF9486755.1"/>
    </source>
</evidence>
<evidence type="ECO:0000313" key="2">
    <source>
        <dbReference type="Proteomes" id="UP000807025"/>
    </source>
</evidence>
<proteinExistence type="predicted"/>
<reference evidence="1" key="1">
    <citation type="submission" date="2020-11" db="EMBL/GenBank/DDBJ databases">
        <authorList>
            <consortium name="DOE Joint Genome Institute"/>
            <person name="Ahrendt S."/>
            <person name="Riley R."/>
            <person name="Andreopoulos W."/>
            <person name="Labutti K."/>
            <person name="Pangilinan J."/>
            <person name="Ruiz-Duenas F.J."/>
            <person name="Barrasa J.M."/>
            <person name="Sanchez-Garcia M."/>
            <person name="Camarero S."/>
            <person name="Miyauchi S."/>
            <person name="Serrano A."/>
            <person name="Linde D."/>
            <person name="Babiker R."/>
            <person name="Drula E."/>
            <person name="Ayuso-Fernandez I."/>
            <person name="Pacheco R."/>
            <person name="Padilla G."/>
            <person name="Ferreira P."/>
            <person name="Barriuso J."/>
            <person name="Kellner H."/>
            <person name="Castanera R."/>
            <person name="Alfaro M."/>
            <person name="Ramirez L."/>
            <person name="Pisabarro A.G."/>
            <person name="Kuo A."/>
            <person name="Tritt A."/>
            <person name="Lipzen A."/>
            <person name="He G."/>
            <person name="Yan M."/>
            <person name="Ng V."/>
            <person name="Cullen D."/>
            <person name="Martin F."/>
            <person name="Rosso M.-N."/>
            <person name="Henrissat B."/>
            <person name="Hibbett D."/>
            <person name="Martinez A.T."/>
            <person name="Grigoriev I.V."/>
        </authorList>
    </citation>
    <scope>NUCLEOTIDE SEQUENCE</scope>
    <source>
        <strain evidence="1">ATCC 90797</strain>
    </source>
</reference>
<organism evidence="1 2">
    <name type="scientific">Pleurotus eryngii</name>
    <name type="common">Boletus of the steppes</name>
    <dbReference type="NCBI Taxonomy" id="5323"/>
    <lineage>
        <taxon>Eukaryota</taxon>
        <taxon>Fungi</taxon>
        <taxon>Dikarya</taxon>
        <taxon>Basidiomycota</taxon>
        <taxon>Agaricomycotina</taxon>
        <taxon>Agaricomycetes</taxon>
        <taxon>Agaricomycetidae</taxon>
        <taxon>Agaricales</taxon>
        <taxon>Pleurotineae</taxon>
        <taxon>Pleurotaceae</taxon>
        <taxon>Pleurotus</taxon>
    </lineage>
</organism>